<protein>
    <submittedName>
        <fullName evidence="1">Uncharacterized protein</fullName>
    </submittedName>
</protein>
<dbReference type="Proteomes" id="UP001234297">
    <property type="component" value="Chromosome 10"/>
</dbReference>
<gene>
    <name evidence="1" type="ORF">MRB53_031794</name>
</gene>
<reference evidence="1 2" key="1">
    <citation type="journal article" date="2022" name="Hortic Res">
        <title>A haplotype resolved chromosomal level avocado genome allows analysis of novel avocado genes.</title>
        <authorList>
            <person name="Nath O."/>
            <person name="Fletcher S.J."/>
            <person name="Hayward A."/>
            <person name="Shaw L.M."/>
            <person name="Masouleh A.K."/>
            <person name="Furtado A."/>
            <person name="Henry R.J."/>
            <person name="Mitter N."/>
        </authorList>
    </citation>
    <scope>NUCLEOTIDE SEQUENCE [LARGE SCALE GENOMIC DNA]</scope>
    <source>
        <strain evidence="2">cv. Hass</strain>
    </source>
</reference>
<organism evidence="1 2">
    <name type="scientific">Persea americana</name>
    <name type="common">Avocado</name>
    <dbReference type="NCBI Taxonomy" id="3435"/>
    <lineage>
        <taxon>Eukaryota</taxon>
        <taxon>Viridiplantae</taxon>
        <taxon>Streptophyta</taxon>
        <taxon>Embryophyta</taxon>
        <taxon>Tracheophyta</taxon>
        <taxon>Spermatophyta</taxon>
        <taxon>Magnoliopsida</taxon>
        <taxon>Magnoliidae</taxon>
        <taxon>Laurales</taxon>
        <taxon>Lauraceae</taxon>
        <taxon>Persea</taxon>
    </lineage>
</organism>
<evidence type="ECO:0000313" key="2">
    <source>
        <dbReference type="Proteomes" id="UP001234297"/>
    </source>
</evidence>
<accession>A0ACC2KQ42</accession>
<sequence>MKMAALPHILLFLAALFFASSSSVLAQNNTQLIYQTCKQTNYSDLCVSSLESDPRSSTADLSIYAKIIVELSLSNATDTYSYSYKLSSNQTIDDEVLKMCLYDCLQVYDIGINNLRQSLIYLDLKEYIQVIRLLGVAQKQGEQCDQFFENPPVPKPRSPLTRRNEVFEQLCSIAIVIVKLLG</sequence>
<comment type="caution">
    <text evidence="1">The sequence shown here is derived from an EMBL/GenBank/DDBJ whole genome shotgun (WGS) entry which is preliminary data.</text>
</comment>
<proteinExistence type="predicted"/>
<dbReference type="EMBL" id="CM056818">
    <property type="protein sequence ID" value="KAJ8623265.1"/>
    <property type="molecule type" value="Genomic_DNA"/>
</dbReference>
<keyword evidence="2" id="KW-1185">Reference proteome</keyword>
<name>A0ACC2KQ42_PERAE</name>
<evidence type="ECO:0000313" key="1">
    <source>
        <dbReference type="EMBL" id="KAJ8623265.1"/>
    </source>
</evidence>